<dbReference type="GO" id="GO:0016579">
    <property type="term" value="P:protein deubiquitination"/>
    <property type="evidence" value="ECO:0007669"/>
    <property type="project" value="EnsemblFungi"/>
</dbReference>
<dbReference type="VEuPathDB" id="FungiDB:GWK60_K12529"/>
<dbReference type="InterPro" id="IPR003323">
    <property type="entry name" value="OTU_dom"/>
</dbReference>
<dbReference type="InterPro" id="IPR013087">
    <property type="entry name" value="Znf_C2H2_type"/>
</dbReference>
<comment type="function">
    <text evidence="9">Hydrolase that can remove conjugated ubiquitin from proteins and may therefore play an important regulatory role at the level of protein turnover by preventing degradation.</text>
</comment>
<dbReference type="GO" id="GO:0030968">
    <property type="term" value="P:endoplasmic reticulum unfolded protein response"/>
    <property type="evidence" value="ECO:0007669"/>
    <property type="project" value="TreeGrafter"/>
</dbReference>
<dbReference type="Pfam" id="PF21403">
    <property type="entry name" value="OTU1_UBXL"/>
    <property type="match status" value="1"/>
</dbReference>
<keyword evidence="5 9" id="KW-0833">Ubl conjugation pathway</keyword>
<evidence type="ECO:0000256" key="5">
    <source>
        <dbReference type="ARBA" id="ARBA00022786"/>
    </source>
</evidence>
<gene>
    <name evidence="11" type="ORF">AO440_003790</name>
</gene>
<dbReference type="InterPro" id="IPR057766">
    <property type="entry name" value="Znf-C2H2_OTU1-like_C"/>
</dbReference>
<dbReference type="Gene3D" id="3.90.70.80">
    <property type="match status" value="1"/>
</dbReference>
<dbReference type="SUPFAM" id="SSF54001">
    <property type="entry name" value="Cysteine proteinases"/>
    <property type="match status" value="1"/>
</dbReference>
<evidence type="ECO:0000259" key="10">
    <source>
        <dbReference type="PROSITE" id="PS50802"/>
    </source>
</evidence>
<keyword evidence="9" id="KW-0963">Cytoplasm</keyword>
<feature type="domain" description="OTU" evidence="10">
    <location>
        <begin position="111"/>
        <end position="232"/>
    </location>
</feature>
<sequence>MRLKVVGITGADKVITIGNDKLLKDLLGVIEVTGDQCKGIRFGYPPQKVDITEENLGRNLEELGLSTGEKVTLISDMPKDVSYSISGKNNSPPVELKGNQVRVDETNNEILQIHEVPDDNSCLFHSISYTKHQKISLTQILREICAQEILSDKAKYNAAILDQSNEDYARWILQKDAWGGGIEIGILSDYLKIAIYVLDLDTLTIGKFNEDKFDDFVIISFNGVHYDAVELLYRQTNVRKTVFNLISEPELCGNVLEKTIELGKKLRSSGYKFNTRKDKIKCNVCKAEFVGEREVARHAESSGHYDFGQV</sequence>
<keyword evidence="3" id="KW-0479">Metal-binding</keyword>
<keyword evidence="2" id="KW-0645">Protease</keyword>
<dbReference type="GO" id="GO:0006355">
    <property type="term" value="P:regulation of DNA-templated transcription"/>
    <property type="evidence" value="ECO:0007669"/>
    <property type="project" value="EnsemblFungi"/>
</dbReference>
<accession>A0A0W0DRD2</accession>
<evidence type="ECO:0000256" key="3">
    <source>
        <dbReference type="ARBA" id="ARBA00022723"/>
    </source>
</evidence>
<dbReference type="PROSITE" id="PS50802">
    <property type="entry name" value="OTU"/>
    <property type="match status" value="1"/>
</dbReference>
<dbReference type="InterPro" id="IPR038765">
    <property type="entry name" value="Papain-like_cys_pep_sf"/>
</dbReference>
<comment type="catalytic activity">
    <reaction evidence="1 9">
        <text>Thiol-dependent hydrolysis of ester, thioester, amide, peptide and isopeptide bonds formed by the C-terminal Gly of ubiquitin (a 76-residue protein attached to proteins as an intracellular targeting signal).</text>
        <dbReference type="EC" id="3.4.19.12"/>
    </reaction>
</comment>
<dbReference type="GO" id="GO:0036503">
    <property type="term" value="P:ERAD pathway"/>
    <property type="evidence" value="ECO:0007669"/>
    <property type="project" value="TreeGrafter"/>
</dbReference>
<evidence type="ECO:0000256" key="4">
    <source>
        <dbReference type="ARBA" id="ARBA00022771"/>
    </source>
</evidence>
<evidence type="ECO:0000256" key="2">
    <source>
        <dbReference type="ARBA" id="ARBA00022670"/>
    </source>
</evidence>
<dbReference type="PANTHER" id="PTHR13312">
    <property type="entry name" value="HIV-INDUCED PROTEIN-7-LIKE PROTEASE"/>
    <property type="match status" value="1"/>
</dbReference>
<proteinExistence type="predicted"/>
<keyword evidence="4" id="KW-0863">Zinc-finger</keyword>
<name>A0A0W0DRD2_CANGB</name>
<dbReference type="Pfam" id="PF02338">
    <property type="entry name" value="OTU"/>
    <property type="match status" value="1"/>
</dbReference>
<dbReference type="CDD" id="cd22745">
    <property type="entry name" value="OTU_OTU1"/>
    <property type="match status" value="1"/>
</dbReference>
<dbReference type="PANTHER" id="PTHR13312:SF0">
    <property type="entry name" value="UBIQUITIN THIOESTERASE OTU1"/>
    <property type="match status" value="1"/>
</dbReference>
<dbReference type="GO" id="GO:0005829">
    <property type="term" value="C:cytosol"/>
    <property type="evidence" value="ECO:0007669"/>
    <property type="project" value="TreeGrafter"/>
</dbReference>
<evidence type="ECO:0000256" key="9">
    <source>
        <dbReference type="RuleBase" id="RU367104"/>
    </source>
</evidence>
<dbReference type="VEuPathDB" id="FungiDB:CAGL0K12782g"/>
<dbReference type="PROSITE" id="PS00028">
    <property type="entry name" value="ZINC_FINGER_C2H2_1"/>
    <property type="match status" value="1"/>
</dbReference>
<evidence type="ECO:0000256" key="6">
    <source>
        <dbReference type="ARBA" id="ARBA00022801"/>
    </source>
</evidence>
<evidence type="ECO:0000256" key="8">
    <source>
        <dbReference type="ARBA" id="ARBA00022833"/>
    </source>
</evidence>
<comment type="caution">
    <text evidence="11">The sequence shown here is derived from an EMBL/GenBank/DDBJ whole genome shotgun (WGS) entry which is preliminary data.</text>
</comment>
<dbReference type="VEuPathDB" id="FungiDB:GVI51_K12617"/>
<reference evidence="11 12" key="1">
    <citation type="submission" date="2015-10" db="EMBL/GenBank/DDBJ databases">
        <title>Draft genomes sequences of Candida glabrata isolates 1A, 1B, 2A, 2B, 3A and 3B.</title>
        <authorList>
            <person name="Haavelsrud O.E."/>
            <person name="Gaustad P."/>
        </authorList>
    </citation>
    <scope>NUCLEOTIDE SEQUENCE [LARGE SCALE GENOMIC DNA]</scope>
    <source>
        <strain evidence="11">910700640</strain>
    </source>
</reference>
<dbReference type="GO" id="GO:0005634">
    <property type="term" value="C:nucleus"/>
    <property type="evidence" value="ECO:0007669"/>
    <property type="project" value="TreeGrafter"/>
</dbReference>
<dbReference type="VEuPathDB" id="FungiDB:B1J91_K12782g"/>
<dbReference type="EMBL" id="LLZZ01000126">
    <property type="protein sequence ID" value="KTB02205.1"/>
    <property type="molecule type" value="Genomic_DNA"/>
</dbReference>
<keyword evidence="7 9" id="KW-0788">Thiol protease</keyword>
<dbReference type="Proteomes" id="UP000054886">
    <property type="component" value="Unassembled WGS sequence"/>
</dbReference>
<evidence type="ECO:0000313" key="12">
    <source>
        <dbReference type="Proteomes" id="UP000054886"/>
    </source>
</evidence>
<dbReference type="Pfam" id="PF24560">
    <property type="entry name" value="zf-C2H2_OTU1_C"/>
    <property type="match status" value="1"/>
</dbReference>
<evidence type="ECO:0000256" key="1">
    <source>
        <dbReference type="ARBA" id="ARBA00000707"/>
    </source>
</evidence>
<dbReference type="AlphaFoldDB" id="A0A0W0DRD2"/>
<dbReference type="EC" id="3.4.19.12" evidence="9"/>
<keyword evidence="8" id="KW-0862">Zinc</keyword>
<evidence type="ECO:0000256" key="7">
    <source>
        <dbReference type="ARBA" id="ARBA00022807"/>
    </source>
</evidence>
<keyword evidence="6 9" id="KW-0378">Hydrolase</keyword>
<dbReference type="InterPro" id="IPR048857">
    <property type="entry name" value="OTU1_Ubl"/>
</dbReference>
<dbReference type="Gene3D" id="3.10.20.90">
    <property type="entry name" value="Phosphatidylinositol 3-kinase Catalytic Subunit, Chain A, domain 1"/>
    <property type="match status" value="1"/>
</dbReference>
<evidence type="ECO:0000313" key="11">
    <source>
        <dbReference type="EMBL" id="KTB02205.1"/>
    </source>
</evidence>
<comment type="subcellular location">
    <subcellularLocation>
        <location evidence="9">Cytoplasm</location>
    </subcellularLocation>
</comment>
<protein>
    <recommendedName>
        <fullName evidence="9">Ubiquitin thioesterase OTU</fullName>
        <ecNumber evidence="9">3.4.19.12</ecNumber>
    </recommendedName>
</protein>
<dbReference type="GO" id="GO:0004843">
    <property type="term" value="F:cysteine-type deubiquitinase activity"/>
    <property type="evidence" value="ECO:0007669"/>
    <property type="project" value="UniProtKB-UniRule"/>
</dbReference>
<organism evidence="11 12">
    <name type="scientific">Candida glabrata</name>
    <name type="common">Yeast</name>
    <name type="synonym">Torulopsis glabrata</name>
    <dbReference type="NCBI Taxonomy" id="5478"/>
    <lineage>
        <taxon>Eukaryota</taxon>
        <taxon>Fungi</taxon>
        <taxon>Dikarya</taxon>
        <taxon>Ascomycota</taxon>
        <taxon>Saccharomycotina</taxon>
        <taxon>Saccharomycetes</taxon>
        <taxon>Saccharomycetales</taxon>
        <taxon>Saccharomycetaceae</taxon>
        <taxon>Nakaseomyces</taxon>
    </lineage>
</organism>